<dbReference type="GO" id="GO:0005524">
    <property type="term" value="F:ATP binding"/>
    <property type="evidence" value="ECO:0007669"/>
    <property type="project" value="UniProtKB-KW"/>
</dbReference>
<dbReference type="Gene3D" id="2.40.100.10">
    <property type="entry name" value="Cyclophilin-like"/>
    <property type="match status" value="1"/>
</dbReference>
<dbReference type="InterPro" id="IPR029000">
    <property type="entry name" value="Cyclophilin-like_dom_sf"/>
</dbReference>
<evidence type="ECO:0000259" key="4">
    <source>
        <dbReference type="SMART" id="SM00796"/>
    </source>
</evidence>
<evidence type="ECO:0000256" key="1">
    <source>
        <dbReference type="ARBA" id="ARBA00022741"/>
    </source>
</evidence>
<dbReference type="Gene3D" id="3.30.1360.40">
    <property type="match status" value="1"/>
</dbReference>
<dbReference type="PANTHER" id="PTHR34698:SF2">
    <property type="entry name" value="5-OXOPROLINASE SUBUNIT B"/>
    <property type="match status" value="1"/>
</dbReference>
<evidence type="ECO:0000256" key="3">
    <source>
        <dbReference type="ARBA" id="ARBA00022840"/>
    </source>
</evidence>
<dbReference type="RefSeq" id="WP_100668684.1">
    <property type="nucleotide sequence ID" value="NZ_CP024955.1"/>
</dbReference>
<dbReference type="InterPro" id="IPR010016">
    <property type="entry name" value="PxpB"/>
</dbReference>
<accession>A0A2K8N9A4</accession>
<evidence type="ECO:0000256" key="2">
    <source>
        <dbReference type="ARBA" id="ARBA00022801"/>
    </source>
</evidence>
<keyword evidence="6" id="KW-1185">Reference proteome</keyword>
<dbReference type="NCBIfam" id="TIGR00370">
    <property type="entry name" value="5-oxoprolinase subunit PxpB"/>
    <property type="match status" value="1"/>
</dbReference>
<dbReference type="GO" id="GO:0016787">
    <property type="term" value="F:hydrolase activity"/>
    <property type="evidence" value="ECO:0007669"/>
    <property type="project" value="UniProtKB-KW"/>
</dbReference>
<dbReference type="PANTHER" id="PTHR34698">
    <property type="entry name" value="5-OXOPROLINASE SUBUNIT B"/>
    <property type="match status" value="1"/>
</dbReference>
<keyword evidence="3" id="KW-0067">ATP-binding</keyword>
<dbReference type="AlphaFoldDB" id="A0A2K8N9A4"/>
<reference evidence="6" key="1">
    <citation type="submission" date="2017-11" db="EMBL/GenBank/DDBJ databases">
        <title>Complete Genome Sequence of Kyrpidia sp. Strain EA-1, a thermophilic, hydrogen-oxidizing Bacterium, isolated from the Azores.</title>
        <authorList>
            <person name="Reiner J.E."/>
            <person name="Lapp C.J."/>
            <person name="Bunk B."/>
            <person name="Gescher J."/>
        </authorList>
    </citation>
    <scope>NUCLEOTIDE SEQUENCE [LARGE SCALE GENOMIC DNA]</scope>
    <source>
        <strain evidence="6">EA-1</strain>
    </source>
</reference>
<evidence type="ECO:0000313" key="5">
    <source>
        <dbReference type="EMBL" id="ATY85931.1"/>
    </source>
</evidence>
<organism evidence="5 6">
    <name type="scientific">Kyrpidia spormannii</name>
    <dbReference type="NCBI Taxonomy" id="2055160"/>
    <lineage>
        <taxon>Bacteria</taxon>
        <taxon>Bacillati</taxon>
        <taxon>Bacillota</taxon>
        <taxon>Bacilli</taxon>
        <taxon>Bacillales</taxon>
        <taxon>Alicyclobacillaceae</taxon>
        <taxon>Kyrpidia</taxon>
    </lineage>
</organism>
<dbReference type="SUPFAM" id="SSF160467">
    <property type="entry name" value="PH0987 N-terminal domain-like"/>
    <property type="match status" value="1"/>
</dbReference>
<evidence type="ECO:0000313" key="6">
    <source>
        <dbReference type="Proteomes" id="UP000231932"/>
    </source>
</evidence>
<dbReference type="OrthoDB" id="9778567at2"/>
<feature type="domain" description="Carboxyltransferase" evidence="4">
    <location>
        <begin position="4"/>
        <end position="205"/>
    </location>
</feature>
<keyword evidence="1" id="KW-0547">Nucleotide-binding</keyword>
<dbReference type="SUPFAM" id="SSF50891">
    <property type="entry name" value="Cyclophilin-like"/>
    <property type="match status" value="1"/>
</dbReference>
<dbReference type="EMBL" id="CP024955">
    <property type="protein sequence ID" value="ATY85931.1"/>
    <property type="molecule type" value="Genomic_DNA"/>
</dbReference>
<dbReference type="SMART" id="SM00796">
    <property type="entry name" value="AHS1"/>
    <property type="match status" value="1"/>
</dbReference>
<proteinExistence type="predicted"/>
<dbReference type="InterPro" id="IPR003833">
    <property type="entry name" value="CT_C_D"/>
</dbReference>
<name>A0A2K8N9A4_9BACL</name>
<dbReference type="Pfam" id="PF02682">
    <property type="entry name" value="CT_C_D"/>
    <property type="match status" value="1"/>
</dbReference>
<dbReference type="KEGG" id="kyr:CVV65_14200"/>
<protein>
    <submittedName>
        <fullName evidence="5">Kinase inhibitor</fullName>
    </submittedName>
</protein>
<sequence>MGHLDVTPVGDSAVLIRFGDAVEASTHARIMAFVDHLEAAPIPGMVECVPAFTTVTVFYDPVLASYSEVKAELVRRLADAPASTDRRVRVVEIPVCYGGEFGPDLEDVAAHNHLTPEEVVRIHTSGEYIVYAIGFAPGFPYLGGMSDRIATPRLATPRLAIPAGSVGIAGGQTGVYPIETPGGWRLIGRTPLRLFRPEDDPPSLLAAGDRVRFYAIDRDEYDRLGEGDDRG</sequence>
<dbReference type="Proteomes" id="UP000231932">
    <property type="component" value="Chromosome"/>
</dbReference>
<keyword evidence="2" id="KW-0378">Hydrolase</keyword>
<gene>
    <name evidence="5" type="ORF">CVV65_14200</name>
</gene>